<dbReference type="Pfam" id="PF05443">
    <property type="entry name" value="ROS_MUCR"/>
    <property type="match status" value="1"/>
</dbReference>
<organism evidence="3 4">
    <name type="scientific">Methylorubrum rhodinum</name>
    <dbReference type="NCBI Taxonomy" id="29428"/>
    <lineage>
        <taxon>Bacteria</taxon>
        <taxon>Pseudomonadati</taxon>
        <taxon>Pseudomonadota</taxon>
        <taxon>Alphaproteobacteria</taxon>
        <taxon>Hyphomicrobiales</taxon>
        <taxon>Methylobacteriaceae</taxon>
        <taxon>Methylorubrum</taxon>
    </lineage>
</organism>
<sequence length="174" mass="18135">MADDDKPFPILEACAVFDPTLDRTADLFAAYVSNNPLPAGELPGLIRSVRAALAEDAQVPPARPGSTVADQPETEMPSAAQIKKSITPDALISFLDGKPYKTLRRHLRTHGLTPESYRARFGLPVDYPLVSPNYSAARSELAKAAGLGRGGAAPEAEAGPSAGGAVPTDDSLAA</sequence>
<dbReference type="EMBL" id="JACHOP010000017">
    <property type="protein sequence ID" value="MBB5758828.1"/>
    <property type="molecule type" value="Genomic_DNA"/>
</dbReference>
<accession>A0A840ZP57</accession>
<name>A0A840ZP57_9HYPH</name>
<feature type="region of interest" description="Disordered" evidence="2">
    <location>
        <begin position="144"/>
        <end position="174"/>
    </location>
</feature>
<feature type="region of interest" description="Disordered" evidence="2">
    <location>
        <begin position="57"/>
        <end position="78"/>
    </location>
</feature>
<dbReference type="GO" id="GO:0006355">
    <property type="term" value="P:regulation of DNA-templated transcription"/>
    <property type="evidence" value="ECO:0007669"/>
    <property type="project" value="InterPro"/>
</dbReference>
<dbReference type="GO" id="GO:0008270">
    <property type="term" value="F:zinc ion binding"/>
    <property type="evidence" value="ECO:0007669"/>
    <property type="project" value="InterPro"/>
</dbReference>
<dbReference type="InterPro" id="IPR041920">
    <property type="entry name" value="ROS/MUCR_sf"/>
</dbReference>
<comment type="similarity">
    <text evidence="1">Belongs to the ros/MucR family.</text>
</comment>
<gene>
    <name evidence="3" type="ORF">HNR00_003555</name>
</gene>
<reference evidence="3 4" key="1">
    <citation type="submission" date="2020-08" db="EMBL/GenBank/DDBJ databases">
        <title>Genomic Encyclopedia of Type Strains, Phase IV (KMG-IV): sequencing the most valuable type-strain genomes for metagenomic binning, comparative biology and taxonomic classification.</title>
        <authorList>
            <person name="Goeker M."/>
        </authorList>
    </citation>
    <scope>NUCLEOTIDE SEQUENCE [LARGE SCALE GENOMIC DNA]</scope>
    <source>
        <strain evidence="3 4">DSM 2163</strain>
    </source>
</reference>
<dbReference type="RefSeq" id="WP_183571609.1">
    <property type="nucleotide sequence ID" value="NZ_JACHOP010000017.1"/>
</dbReference>
<dbReference type="Proteomes" id="UP000583454">
    <property type="component" value="Unassembled WGS sequence"/>
</dbReference>
<evidence type="ECO:0000313" key="3">
    <source>
        <dbReference type="EMBL" id="MBB5758828.1"/>
    </source>
</evidence>
<evidence type="ECO:0000313" key="4">
    <source>
        <dbReference type="Proteomes" id="UP000583454"/>
    </source>
</evidence>
<dbReference type="InterPro" id="IPR008807">
    <property type="entry name" value="ROS_MUCR"/>
</dbReference>
<feature type="compositionally biased region" description="Low complexity" evidence="2">
    <location>
        <begin position="144"/>
        <end position="165"/>
    </location>
</feature>
<comment type="caution">
    <text evidence="3">The sequence shown here is derived from an EMBL/GenBank/DDBJ whole genome shotgun (WGS) entry which is preliminary data.</text>
</comment>
<keyword evidence="4" id="KW-1185">Reference proteome</keyword>
<evidence type="ECO:0000256" key="2">
    <source>
        <dbReference type="SAM" id="MobiDB-lite"/>
    </source>
</evidence>
<proteinExistence type="inferred from homology"/>
<protein>
    <submittedName>
        <fullName evidence="3">Putative transcriptional regulator</fullName>
    </submittedName>
</protein>
<evidence type="ECO:0000256" key="1">
    <source>
        <dbReference type="ARBA" id="ARBA00007031"/>
    </source>
</evidence>
<dbReference type="GO" id="GO:0003677">
    <property type="term" value="F:DNA binding"/>
    <property type="evidence" value="ECO:0007669"/>
    <property type="project" value="InterPro"/>
</dbReference>
<dbReference type="AlphaFoldDB" id="A0A840ZP57"/>
<dbReference type="Gene3D" id="1.10.10.1550">
    <property type="entry name" value="ROS/MUCR transcriptional regulator protein"/>
    <property type="match status" value="1"/>
</dbReference>